<reference evidence="1" key="1">
    <citation type="submission" date="2019-12" db="EMBL/GenBank/DDBJ databases">
        <title>Genome sequencing and annotation of Brassica cretica.</title>
        <authorList>
            <person name="Studholme D.J."/>
            <person name="Sarris P."/>
        </authorList>
    </citation>
    <scope>NUCLEOTIDE SEQUENCE</scope>
    <source>
        <strain evidence="1">PFS-109/04</strain>
        <tissue evidence="1">Leaf</tissue>
    </source>
</reference>
<name>A0A3N6Q8H7_BRACR</name>
<sequence>MDEVLLDPFNVVSSWIFTYNTSVHKLVVAFGCMPCGRKLRFLKTQSSLIIFEEIVLDTVRHWRISSRVEEATLKRRRLSSLVSLPLLFYIGSPRPLLPRDDICFESGKSSGDDWLLEINERPLSRSPFSPLCTITSPAVPHLEFKPSPPPLLFPPHHVSVLPPTSASATHQVLLAVLPVSLSPSTIPTSRQPLLARVSTEPSKTDQIYLHPCRQK</sequence>
<dbReference type="Proteomes" id="UP000712600">
    <property type="component" value="Unassembled WGS sequence"/>
</dbReference>
<comment type="caution">
    <text evidence="1">The sequence shown here is derived from an EMBL/GenBank/DDBJ whole genome shotgun (WGS) entry which is preliminary data.</text>
</comment>
<protein>
    <submittedName>
        <fullName evidence="1">Uncharacterized protein</fullName>
    </submittedName>
</protein>
<organism evidence="1 2">
    <name type="scientific">Brassica cretica</name>
    <name type="common">Mustard</name>
    <dbReference type="NCBI Taxonomy" id="69181"/>
    <lineage>
        <taxon>Eukaryota</taxon>
        <taxon>Viridiplantae</taxon>
        <taxon>Streptophyta</taxon>
        <taxon>Embryophyta</taxon>
        <taxon>Tracheophyta</taxon>
        <taxon>Spermatophyta</taxon>
        <taxon>Magnoliopsida</taxon>
        <taxon>eudicotyledons</taxon>
        <taxon>Gunneridae</taxon>
        <taxon>Pentapetalae</taxon>
        <taxon>rosids</taxon>
        <taxon>malvids</taxon>
        <taxon>Brassicales</taxon>
        <taxon>Brassicaceae</taxon>
        <taxon>Brassiceae</taxon>
        <taxon>Brassica</taxon>
    </lineage>
</organism>
<dbReference type="EMBL" id="QGKX02002183">
    <property type="protein sequence ID" value="KAF3485552.1"/>
    <property type="molecule type" value="Genomic_DNA"/>
</dbReference>
<gene>
    <name evidence="1" type="ORF">F2Q69_00053366</name>
</gene>
<evidence type="ECO:0000313" key="1">
    <source>
        <dbReference type="EMBL" id="KAF3485552.1"/>
    </source>
</evidence>
<evidence type="ECO:0000313" key="2">
    <source>
        <dbReference type="Proteomes" id="UP000712600"/>
    </source>
</evidence>
<proteinExistence type="predicted"/>
<dbReference type="AlphaFoldDB" id="A0A3N6Q8H7"/>
<accession>A0A3N6Q8H7</accession>